<feature type="transmembrane region" description="Helical" evidence="10">
    <location>
        <begin position="313"/>
        <end position="331"/>
    </location>
</feature>
<evidence type="ECO:0000256" key="4">
    <source>
        <dbReference type="ARBA" id="ARBA00022692"/>
    </source>
</evidence>
<keyword evidence="6 10" id="KW-1133">Transmembrane helix</keyword>
<comment type="similarity">
    <text evidence="10">Belongs to the insect chemoreceptor superfamily. Heteromeric odorant receptor channel (TC 1.A.69) family.</text>
</comment>
<dbReference type="GO" id="GO:0005549">
    <property type="term" value="F:odorant binding"/>
    <property type="evidence" value="ECO:0007669"/>
    <property type="project" value="InterPro"/>
</dbReference>
<keyword evidence="5 10" id="KW-0552">Olfaction</keyword>
<evidence type="ECO:0000256" key="3">
    <source>
        <dbReference type="ARBA" id="ARBA00022606"/>
    </source>
</evidence>
<evidence type="ECO:0000256" key="7">
    <source>
        <dbReference type="ARBA" id="ARBA00023136"/>
    </source>
</evidence>
<keyword evidence="9 10" id="KW-0807">Transducer</keyword>
<dbReference type="Pfam" id="PF02949">
    <property type="entry name" value="7tm_6"/>
    <property type="match status" value="1"/>
</dbReference>
<evidence type="ECO:0000256" key="5">
    <source>
        <dbReference type="ARBA" id="ARBA00022725"/>
    </source>
</evidence>
<evidence type="ECO:0000256" key="8">
    <source>
        <dbReference type="ARBA" id="ARBA00023170"/>
    </source>
</evidence>
<dbReference type="PANTHER" id="PTHR21137">
    <property type="entry name" value="ODORANT RECEPTOR"/>
    <property type="match status" value="1"/>
</dbReference>
<dbReference type="PANTHER" id="PTHR21137:SF35">
    <property type="entry name" value="ODORANT RECEPTOR 19A-RELATED"/>
    <property type="match status" value="1"/>
</dbReference>
<evidence type="ECO:0000256" key="2">
    <source>
        <dbReference type="ARBA" id="ARBA00022475"/>
    </source>
</evidence>
<proteinExistence type="evidence at transcript level"/>
<protein>
    <recommendedName>
        <fullName evidence="10">Odorant receptor</fullName>
    </recommendedName>
</protein>
<evidence type="ECO:0000256" key="10">
    <source>
        <dbReference type="RuleBase" id="RU351113"/>
    </source>
</evidence>
<feature type="transmembrane region" description="Helical" evidence="10">
    <location>
        <begin position="97"/>
        <end position="116"/>
    </location>
</feature>
<comment type="subcellular location">
    <subcellularLocation>
        <location evidence="1 10">Cell membrane</location>
        <topology evidence="1 10">Multi-pass membrane protein</topology>
    </subcellularLocation>
</comment>
<dbReference type="GO" id="GO:0004984">
    <property type="term" value="F:olfactory receptor activity"/>
    <property type="evidence" value="ECO:0007669"/>
    <property type="project" value="InterPro"/>
</dbReference>
<dbReference type="GO" id="GO:0007165">
    <property type="term" value="P:signal transduction"/>
    <property type="evidence" value="ECO:0007669"/>
    <property type="project" value="UniProtKB-KW"/>
</dbReference>
<keyword evidence="7 10" id="KW-0472">Membrane</keyword>
<evidence type="ECO:0000313" key="11">
    <source>
        <dbReference type="EMBL" id="QMS80334.1"/>
    </source>
</evidence>
<accession>A0A7G4KBU8</accession>
<dbReference type="AlphaFoldDB" id="A0A7G4KBU8"/>
<comment type="caution">
    <text evidence="10">Lacks conserved residue(s) required for the propagation of feature annotation.</text>
</comment>
<keyword evidence="3 10" id="KW-0716">Sensory transduction</keyword>
<name>A0A7G4KBU8_9NEOP</name>
<dbReference type="InterPro" id="IPR004117">
    <property type="entry name" value="7tm6_olfct_rcpt"/>
</dbReference>
<dbReference type="GO" id="GO:0005886">
    <property type="term" value="C:plasma membrane"/>
    <property type="evidence" value="ECO:0007669"/>
    <property type="project" value="UniProtKB-SubCell"/>
</dbReference>
<keyword evidence="8 10" id="KW-0675">Receptor</keyword>
<feature type="transmembrane region" description="Helical" evidence="10">
    <location>
        <begin position="214"/>
        <end position="233"/>
    </location>
</feature>
<feature type="transmembrane region" description="Helical" evidence="10">
    <location>
        <begin position="337"/>
        <end position="357"/>
    </location>
</feature>
<dbReference type="EMBL" id="MN515186">
    <property type="protein sequence ID" value="QMS80334.1"/>
    <property type="molecule type" value="mRNA"/>
</dbReference>
<reference evidence="11" key="1">
    <citation type="submission" date="2019-09" db="EMBL/GenBank/DDBJ databases">
        <authorList>
            <person name="Yang H."/>
        </authorList>
    </citation>
    <scope>NUCLEOTIDE SEQUENCE</scope>
</reference>
<keyword evidence="2" id="KW-1003">Cell membrane</keyword>
<evidence type="ECO:0000256" key="9">
    <source>
        <dbReference type="ARBA" id="ARBA00023224"/>
    </source>
</evidence>
<sequence length="433" mass="50393">MDRRHDAMPLLKKIKTYFDKEGFDYSKNYINPYEFHSTFYFFMKYFKVIDDEPAPKWANVVQVLIGAVGFTNLCLSILMCAINSVKPFTLPKFIEGGTYIIVVFYGISIHLCSIFNKSGYHCLLRMLRQDFDFICTRGQTYRKKFFENHLIIWKLSIVSIIFTQSIAIGMIAFSIILLSYYMATHEPGDGTSRPLLIPFWIFNLDLNKSPIYEILFNYSHLAQLCYGFTYVFLVQTQIVWIKHIETKADIVIWLLNDLFDNLTYPNTEEEKKVCDTEIKNRMCFIIRQHQSVYTLLESYAAVYRKLLMFEQKLCGPVVCFASYCIVLQLEAGEFNGVLLLLCIGALTLTYIPCYLCTTLSEKIMSVSDECMNIPFWNANPKIIRPYLVLMIRRSLRPLPLKVPGFQPHTLQTFSKSMVSAYSLFNMLRQANVQ</sequence>
<feature type="transmembrane region" description="Helical" evidence="10">
    <location>
        <begin position="63"/>
        <end position="85"/>
    </location>
</feature>
<feature type="transmembrane region" description="Helical" evidence="10">
    <location>
        <begin position="151"/>
        <end position="183"/>
    </location>
</feature>
<keyword evidence="4 10" id="KW-0812">Transmembrane</keyword>
<organism evidence="11">
    <name type="scientific">Histia rhodope</name>
    <dbReference type="NCBI Taxonomy" id="1453155"/>
    <lineage>
        <taxon>Eukaryota</taxon>
        <taxon>Metazoa</taxon>
        <taxon>Ecdysozoa</taxon>
        <taxon>Arthropoda</taxon>
        <taxon>Hexapoda</taxon>
        <taxon>Insecta</taxon>
        <taxon>Pterygota</taxon>
        <taxon>Neoptera</taxon>
        <taxon>Endopterygota</taxon>
        <taxon>Lepidoptera</taxon>
        <taxon>Glossata</taxon>
        <taxon>Ditrysia</taxon>
        <taxon>Zygaenoidea</taxon>
        <taxon>Zygaenidae</taxon>
        <taxon>Chalcosiinae</taxon>
        <taxon>Histia</taxon>
    </lineage>
</organism>
<evidence type="ECO:0000256" key="1">
    <source>
        <dbReference type="ARBA" id="ARBA00004651"/>
    </source>
</evidence>
<gene>
    <name evidence="11" type="primary">OR19</name>
</gene>
<evidence type="ECO:0000256" key="6">
    <source>
        <dbReference type="ARBA" id="ARBA00022989"/>
    </source>
</evidence>